<evidence type="ECO:0000256" key="4">
    <source>
        <dbReference type="ARBA" id="ARBA00023002"/>
    </source>
</evidence>
<evidence type="ECO:0000256" key="2">
    <source>
        <dbReference type="ARBA" id="ARBA00022630"/>
    </source>
</evidence>
<evidence type="ECO:0000256" key="1">
    <source>
        <dbReference type="ARBA" id="ARBA00005466"/>
    </source>
</evidence>
<feature type="chain" id="PRO_5025056689" evidence="5">
    <location>
        <begin position="21"/>
        <end position="568"/>
    </location>
</feature>
<sequence length="568" mass="62532">MALTKSSVALLAFHTLSVFAGDSCTIDSFNATLDGRVQPLKPLSLPCFSSYNGNSRAPDQSACNAIQRDYSDAFLRANSANGFMYNQIEECASDPRNQCLLDYTNPFNTQALESCHQGNVPSFSLEIKKAEDAMEAFKFSRCSGTPLSIKSSGHDLLGRSSGRGSLNLWTRNLRSLQYTPNFIPAGCDAGASSEYRAVTVGGGVNLDEAYRFAHDHNVTFVGGYAPTVSVGGGWAQAGGHSILSPVYGLGIDRALEYKVITPDGQYRIANECQHQDLFWALRGGGGGTFGLVLESTHKVEPRVSFVSAVVEFPLQSDSRNVLPFLDILVNNSVKWAHEGWGGHFRANSLINITPLLSLSEAKDSLAELAAYVRSQGGTVAIEEFADWLGFYERYVIPNAVEIGDTHFPNTRLVPKAVFETAEGRKNLMDFFARQVSQGGVVYVQEEGPLLYRDVKPTSATPAWREAVWAVTADGFWAWNSTLEERKQSVSQMNEMTELMEAITPGSGTYGAEGNPFTKNWQEAWWGRENYDQLLEIKAKYDPDRLLNCWKCVGWEESEAQDSCFASFE</sequence>
<protein>
    <submittedName>
        <fullName evidence="7">FAD-binding domain-containing protein</fullName>
    </submittedName>
</protein>
<reference evidence="7 8" key="1">
    <citation type="submission" date="2019-04" db="EMBL/GenBank/DDBJ databases">
        <title>Friends and foes A comparative genomics study of 23 Aspergillus species from section Flavi.</title>
        <authorList>
            <consortium name="DOE Joint Genome Institute"/>
            <person name="Kjaerbolling I."/>
            <person name="Vesth T."/>
            <person name="Frisvad J.C."/>
            <person name="Nybo J.L."/>
            <person name="Theobald S."/>
            <person name="Kildgaard S."/>
            <person name="Isbrandt T."/>
            <person name="Kuo A."/>
            <person name="Sato A."/>
            <person name="Lyhne E.K."/>
            <person name="Kogle M.E."/>
            <person name="Wiebenga A."/>
            <person name="Kun R.S."/>
            <person name="Lubbers R.J."/>
            <person name="Makela M.R."/>
            <person name="Barry K."/>
            <person name="Chovatia M."/>
            <person name="Clum A."/>
            <person name="Daum C."/>
            <person name="Haridas S."/>
            <person name="He G."/>
            <person name="LaButti K."/>
            <person name="Lipzen A."/>
            <person name="Mondo S."/>
            <person name="Riley R."/>
            <person name="Salamov A."/>
            <person name="Simmons B.A."/>
            <person name="Magnuson J.K."/>
            <person name="Henrissat B."/>
            <person name="Mortensen U.H."/>
            <person name="Larsen T.O."/>
            <person name="Devries R.P."/>
            <person name="Grigoriev I.V."/>
            <person name="Machida M."/>
            <person name="Baker S.E."/>
            <person name="Andersen M.R."/>
        </authorList>
    </citation>
    <scope>NUCLEOTIDE SEQUENCE [LARGE SCALE GENOMIC DNA]</scope>
    <source>
        <strain evidence="7 8">IBT 18842</strain>
    </source>
</reference>
<dbReference type="Pfam" id="PF01565">
    <property type="entry name" value="FAD_binding_4"/>
    <property type="match status" value="1"/>
</dbReference>
<dbReference type="SUPFAM" id="SSF55103">
    <property type="entry name" value="FAD-linked oxidases, C-terminal domain"/>
    <property type="match status" value="1"/>
</dbReference>
<keyword evidence="8" id="KW-1185">Reference proteome</keyword>
<dbReference type="InterPro" id="IPR016166">
    <property type="entry name" value="FAD-bd_PCMH"/>
</dbReference>
<gene>
    <name evidence="7" type="ORF">BDV25DRAFT_170658</name>
</gene>
<dbReference type="InterPro" id="IPR050432">
    <property type="entry name" value="FAD-linked_Oxidoreductases_BP"/>
</dbReference>
<dbReference type="EMBL" id="ML742056">
    <property type="protein sequence ID" value="KAE8152244.1"/>
    <property type="molecule type" value="Genomic_DNA"/>
</dbReference>
<keyword evidence="4" id="KW-0560">Oxidoreductase</keyword>
<dbReference type="PROSITE" id="PS51387">
    <property type="entry name" value="FAD_PCMH"/>
    <property type="match status" value="1"/>
</dbReference>
<name>A0A5N6U100_ASPAV</name>
<dbReference type="InterPro" id="IPR012951">
    <property type="entry name" value="BBE"/>
</dbReference>
<evidence type="ECO:0000259" key="6">
    <source>
        <dbReference type="PROSITE" id="PS51387"/>
    </source>
</evidence>
<dbReference type="PANTHER" id="PTHR13878:SF91">
    <property type="entry name" value="FAD BINDING DOMAIN PROTEIN (AFU_ORTHOLOGUE AFUA_6G12070)-RELATED"/>
    <property type="match status" value="1"/>
</dbReference>
<dbReference type="PANTHER" id="PTHR13878">
    <property type="entry name" value="GULONOLACTONE OXIDASE"/>
    <property type="match status" value="1"/>
</dbReference>
<dbReference type="InterPro" id="IPR016169">
    <property type="entry name" value="FAD-bd_PCMH_sub2"/>
</dbReference>
<proteinExistence type="inferred from homology"/>
<dbReference type="GO" id="GO:0016491">
    <property type="term" value="F:oxidoreductase activity"/>
    <property type="evidence" value="ECO:0007669"/>
    <property type="project" value="UniProtKB-KW"/>
</dbReference>
<dbReference type="InterPro" id="IPR016164">
    <property type="entry name" value="FAD-linked_Oxase-like_C"/>
</dbReference>
<accession>A0A5N6U100</accession>
<evidence type="ECO:0000313" key="8">
    <source>
        <dbReference type="Proteomes" id="UP000325780"/>
    </source>
</evidence>
<organism evidence="7 8">
    <name type="scientific">Aspergillus avenaceus</name>
    <dbReference type="NCBI Taxonomy" id="36643"/>
    <lineage>
        <taxon>Eukaryota</taxon>
        <taxon>Fungi</taxon>
        <taxon>Dikarya</taxon>
        <taxon>Ascomycota</taxon>
        <taxon>Pezizomycotina</taxon>
        <taxon>Eurotiomycetes</taxon>
        <taxon>Eurotiomycetidae</taxon>
        <taxon>Eurotiales</taxon>
        <taxon>Aspergillaceae</taxon>
        <taxon>Aspergillus</taxon>
        <taxon>Aspergillus subgen. Circumdati</taxon>
    </lineage>
</organism>
<feature type="domain" description="FAD-binding PCMH-type" evidence="6">
    <location>
        <begin position="117"/>
        <end position="302"/>
    </location>
</feature>
<feature type="signal peptide" evidence="5">
    <location>
        <begin position="1"/>
        <end position="20"/>
    </location>
</feature>
<evidence type="ECO:0000256" key="5">
    <source>
        <dbReference type="SAM" id="SignalP"/>
    </source>
</evidence>
<keyword evidence="3" id="KW-0274">FAD</keyword>
<dbReference type="GO" id="GO:0071949">
    <property type="term" value="F:FAD binding"/>
    <property type="evidence" value="ECO:0007669"/>
    <property type="project" value="InterPro"/>
</dbReference>
<dbReference type="InterPro" id="IPR006094">
    <property type="entry name" value="Oxid_FAD_bind_N"/>
</dbReference>
<comment type="similarity">
    <text evidence="1">Belongs to the oxygen-dependent FAD-linked oxidoreductase family.</text>
</comment>
<dbReference type="AlphaFoldDB" id="A0A5N6U100"/>
<keyword evidence="2" id="KW-0285">Flavoprotein</keyword>
<dbReference type="Gene3D" id="3.30.465.10">
    <property type="match status" value="2"/>
</dbReference>
<evidence type="ECO:0000256" key="3">
    <source>
        <dbReference type="ARBA" id="ARBA00022827"/>
    </source>
</evidence>
<evidence type="ECO:0000313" key="7">
    <source>
        <dbReference type="EMBL" id="KAE8152244.1"/>
    </source>
</evidence>
<dbReference type="InterPro" id="IPR036318">
    <property type="entry name" value="FAD-bd_PCMH-like_sf"/>
</dbReference>
<dbReference type="Pfam" id="PF08031">
    <property type="entry name" value="BBE"/>
    <property type="match status" value="1"/>
</dbReference>
<dbReference type="SUPFAM" id="SSF56176">
    <property type="entry name" value="FAD-binding/transporter-associated domain-like"/>
    <property type="match status" value="1"/>
</dbReference>
<keyword evidence="5" id="KW-0732">Signal</keyword>
<dbReference type="OrthoDB" id="9983560at2759"/>
<dbReference type="Proteomes" id="UP000325780">
    <property type="component" value="Unassembled WGS sequence"/>
</dbReference>